<comment type="function">
    <text evidence="5">Catalyzes the interconversion of L-alanine and D-alanine. May also act on other amino acids.</text>
</comment>
<evidence type="ECO:0000256" key="5">
    <source>
        <dbReference type="HAMAP-Rule" id="MF_01201"/>
    </source>
</evidence>
<keyword evidence="3 5" id="KW-0663">Pyridoxal phosphate</keyword>
<dbReference type="NCBIfam" id="TIGR00492">
    <property type="entry name" value="alr"/>
    <property type="match status" value="1"/>
</dbReference>
<evidence type="ECO:0000256" key="7">
    <source>
        <dbReference type="PIRSR" id="PIRSR600821-52"/>
    </source>
</evidence>
<dbReference type="Gene3D" id="2.40.37.10">
    <property type="entry name" value="Lyase, Ornithine Decarboxylase, Chain A, domain 1"/>
    <property type="match status" value="1"/>
</dbReference>
<dbReference type="GO" id="GO:0030170">
    <property type="term" value="F:pyridoxal phosphate binding"/>
    <property type="evidence" value="ECO:0007669"/>
    <property type="project" value="UniProtKB-UniRule"/>
</dbReference>
<dbReference type="FunFam" id="2.40.37.10:FF:000006">
    <property type="entry name" value="Alanine racemase"/>
    <property type="match status" value="1"/>
</dbReference>
<dbReference type="Pfam" id="PF01168">
    <property type="entry name" value="Ala_racemase_N"/>
    <property type="match status" value="1"/>
</dbReference>
<feature type="active site" description="Proton acceptor; specific for D-alanine" evidence="5">
    <location>
        <position position="41"/>
    </location>
</feature>
<evidence type="ECO:0000313" key="8">
    <source>
        <dbReference type="EMBL" id="BBH22288.1"/>
    </source>
</evidence>
<comment type="similarity">
    <text evidence="5">Belongs to the alanine racemase family.</text>
</comment>
<dbReference type="FunFam" id="3.20.20.10:FF:000002">
    <property type="entry name" value="Alanine racemase"/>
    <property type="match status" value="1"/>
</dbReference>
<dbReference type="GO" id="GO:0030632">
    <property type="term" value="P:D-alanine biosynthetic process"/>
    <property type="evidence" value="ECO:0007669"/>
    <property type="project" value="UniProtKB-UniRule"/>
</dbReference>
<organism evidence="8 9">
    <name type="scientific">Paenibacillus baekrokdamisoli</name>
    <dbReference type="NCBI Taxonomy" id="1712516"/>
    <lineage>
        <taxon>Bacteria</taxon>
        <taxon>Bacillati</taxon>
        <taxon>Bacillota</taxon>
        <taxon>Bacilli</taxon>
        <taxon>Bacillales</taxon>
        <taxon>Paenibacillaceae</taxon>
        <taxon>Paenibacillus</taxon>
    </lineage>
</organism>
<dbReference type="UniPathway" id="UPA00042">
    <property type="reaction ID" value="UER00497"/>
</dbReference>
<evidence type="ECO:0000256" key="6">
    <source>
        <dbReference type="PIRSR" id="PIRSR600821-50"/>
    </source>
</evidence>
<feature type="binding site" evidence="5 7">
    <location>
        <position position="318"/>
    </location>
    <ligand>
        <name>substrate</name>
    </ligand>
</feature>
<dbReference type="GO" id="GO:0009252">
    <property type="term" value="P:peptidoglycan biosynthetic process"/>
    <property type="evidence" value="ECO:0007669"/>
    <property type="project" value="TreeGrafter"/>
</dbReference>
<dbReference type="InterPro" id="IPR001608">
    <property type="entry name" value="Ala_racemase_N"/>
</dbReference>
<dbReference type="SUPFAM" id="SSF51419">
    <property type="entry name" value="PLP-binding barrel"/>
    <property type="match status" value="1"/>
</dbReference>
<dbReference type="KEGG" id="pbk:Back11_36330"/>
<dbReference type="GO" id="GO:0005829">
    <property type="term" value="C:cytosol"/>
    <property type="evidence" value="ECO:0007669"/>
    <property type="project" value="TreeGrafter"/>
</dbReference>
<dbReference type="PANTHER" id="PTHR30511:SF0">
    <property type="entry name" value="ALANINE RACEMASE, CATABOLIC-RELATED"/>
    <property type="match status" value="1"/>
</dbReference>
<name>A0A3G9JE59_9BACL</name>
<keyword evidence="4 5" id="KW-0413">Isomerase</keyword>
<gene>
    <name evidence="8" type="ORF">Back11_36330</name>
</gene>
<accession>A0A3G9JE59</accession>
<dbReference type="Gene3D" id="3.20.20.10">
    <property type="entry name" value="Alanine racemase"/>
    <property type="match status" value="1"/>
</dbReference>
<dbReference type="InterPro" id="IPR011079">
    <property type="entry name" value="Ala_racemase_C"/>
</dbReference>
<evidence type="ECO:0000256" key="3">
    <source>
        <dbReference type="ARBA" id="ARBA00022898"/>
    </source>
</evidence>
<reference evidence="8 9" key="1">
    <citation type="submission" date="2018-11" db="EMBL/GenBank/DDBJ databases">
        <title>Complete genome sequence of Paenibacillus baekrokdamisoli strain KCTC 33723.</title>
        <authorList>
            <person name="Kang S.W."/>
            <person name="Lee K.C."/>
            <person name="Kim K.K."/>
            <person name="Kim J.S."/>
            <person name="Kim D.S."/>
            <person name="Ko S.H."/>
            <person name="Yang S.H."/>
            <person name="Lee J.S."/>
        </authorList>
    </citation>
    <scope>NUCLEOTIDE SEQUENCE [LARGE SCALE GENOMIC DNA]</scope>
    <source>
        <strain evidence="8 9">KCTC 33723</strain>
    </source>
</reference>
<keyword evidence="9" id="KW-1185">Reference proteome</keyword>
<feature type="binding site" evidence="5 7">
    <location>
        <position position="139"/>
    </location>
    <ligand>
        <name>substrate</name>
    </ligand>
</feature>
<evidence type="ECO:0000313" key="9">
    <source>
        <dbReference type="Proteomes" id="UP000275368"/>
    </source>
</evidence>
<dbReference type="InterPro" id="IPR000821">
    <property type="entry name" value="Ala_racemase"/>
</dbReference>
<dbReference type="GO" id="GO:0008784">
    <property type="term" value="F:alanine racemase activity"/>
    <property type="evidence" value="ECO:0007669"/>
    <property type="project" value="UniProtKB-UniRule"/>
</dbReference>
<dbReference type="EC" id="5.1.1.1" evidence="5"/>
<feature type="modified residue" description="N6-(pyridoxal phosphate)lysine" evidence="5 6">
    <location>
        <position position="41"/>
    </location>
</feature>
<feature type="active site" description="Proton acceptor; specific for L-alanine" evidence="5">
    <location>
        <position position="270"/>
    </location>
</feature>
<evidence type="ECO:0000256" key="2">
    <source>
        <dbReference type="ARBA" id="ARBA00001933"/>
    </source>
</evidence>
<dbReference type="PROSITE" id="PS00395">
    <property type="entry name" value="ALANINE_RACEMASE"/>
    <property type="match status" value="1"/>
</dbReference>
<dbReference type="Pfam" id="PF00842">
    <property type="entry name" value="Ala_racemase_C"/>
    <property type="match status" value="1"/>
</dbReference>
<dbReference type="AlphaFoldDB" id="A0A3G9JE59"/>
<dbReference type="InterPro" id="IPR029066">
    <property type="entry name" value="PLP-binding_barrel"/>
</dbReference>
<evidence type="ECO:0000256" key="4">
    <source>
        <dbReference type="ARBA" id="ARBA00023235"/>
    </source>
</evidence>
<dbReference type="SUPFAM" id="SSF50621">
    <property type="entry name" value="Alanine racemase C-terminal domain-like"/>
    <property type="match status" value="1"/>
</dbReference>
<dbReference type="InterPro" id="IPR020622">
    <property type="entry name" value="Ala_racemase_pyridoxalP-BS"/>
</dbReference>
<sequence>MNVISYRETWAEISLDAIKHNVETFKTNLNGDQCRLMAVVKADGYGHGAIEVAKTAIQAGADYIGVAFLDEALQLFYEGIDKPILVLGYTPPHSVETAVKHNITLTVFAEDVLDEIIACTERLGRSARIHLKIDTGMSRIGVSTIDEAVALSRKAMSSHWVILEGMFTHFANADSEDPSYTRQQFQLFASFIDDLKEKQIDIPIKHCCNSAAMMNFPEMHLDMVRVGISLYGLLPSQEVLHDAYPIRQAMDLKTKISAVKQVPRNHAISYGCTFRTAIDSTIATIPIGYADGLSRQLSNKGFALVRGQRVPIVGRVCMDQTMLDVTSIPSVHIGDEVTLFGHSEDGFIAIDETAALMNTINYEVVCGVGKRVPRVYTQKGCVVQAKNHLIYAYEALITQ</sequence>
<comment type="catalytic activity">
    <reaction evidence="1 5">
        <text>L-alanine = D-alanine</text>
        <dbReference type="Rhea" id="RHEA:20249"/>
        <dbReference type="ChEBI" id="CHEBI:57416"/>
        <dbReference type="ChEBI" id="CHEBI:57972"/>
        <dbReference type="EC" id="5.1.1.1"/>
    </reaction>
</comment>
<dbReference type="EMBL" id="AP019308">
    <property type="protein sequence ID" value="BBH22288.1"/>
    <property type="molecule type" value="Genomic_DNA"/>
</dbReference>
<dbReference type="Proteomes" id="UP000275368">
    <property type="component" value="Chromosome"/>
</dbReference>
<dbReference type="PRINTS" id="PR00992">
    <property type="entry name" value="ALARACEMASE"/>
</dbReference>
<evidence type="ECO:0000256" key="1">
    <source>
        <dbReference type="ARBA" id="ARBA00000316"/>
    </source>
</evidence>
<dbReference type="RefSeq" id="WP_125660149.1">
    <property type="nucleotide sequence ID" value="NZ_AP019308.1"/>
</dbReference>
<dbReference type="PANTHER" id="PTHR30511">
    <property type="entry name" value="ALANINE RACEMASE"/>
    <property type="match status" value="1"/>
</dbReference>
<proteinExistence type="inferred from homology"/>
<protein>
    <recommendedName>
        <fullName evidence="5">Alanine racemase</fullName>
        <ecNumber evidence="5">5.1.1.1</ecNumber>
    </recommendedName>
</protein>
<dbReference type="SMART" id="SM01005">
    <property type="entry name" value="Ala_racemase_C"/>
    <property type="match status" value="1"/>
</dbReference>
<dbReference type="CDD" id="cd00430">
    <property type="entry name" value="PLPDE_III_AR"/>
    <property type="match status" value="1"/>
</dbReference>
<comment type="pathway">
    <text evidence="5">Amino-acid biosynthesis; D-alanine biosynthesis; D-alanine from L-alanine: step 1/1.</text>
</comment>
<dbReference type="InterPro" id="IPR009006">
    <property type="entry name" value="Ala_racemase/Decarboxylase_C"/>
</dbReference>
<dbReference type="HAMAP" id="MF_01201">
    <property type="entry name" value="Ala_racemase"/>
    <property type="match status" value="1"/>
</dbReference>
<dbReference type="OrthoDB" id="9813814at2"/>
<comment type="cofactor">
    <cofactor evidence="2 5 6">
        <name>pyridoxal 5'-phosphate</name>
        <dbReference type="ChEBI" id="CHEBI:597326"/>
    </cofactor>
</comment>